<dbReference type="EMBL" id="JAPEUY010000005">
    <property type="protein sequence ID" value="KAJ4372864.1"/>
    <property type="molecule type" value="Genomic_DNA"/>
</dbReference>
<dbReference type="Gene3D" id="1.10.8.10">
    <property type="entry name" value="DNA helicase RuvA subunit, C-terminal domain"/>
    <property type="match status" value="1"/>
</dbReference>
<dbReference type="PROSITE" id="PS50030">
    <property type="entry name" value="UBA"/>
    <property type="match status" value="1"/>
</dbReference>
<feature type="compositionally biased region" description="Polar residues" evidence="1">
    <location>
        <begin position="239"/>
        <end position="263"/>
    </location>
</feature>
<evidence type="ECO:0000313" key="3">
    <source>
        <dbReference type="EMBL" id="KAJ4372864.1"/>
    </source>
</evidence>
<evidence type="ECO:0000256" key="1">
    <source>
        <dbReference type="SAM" id="MobiDB-lite"/>
    </source>
</evidence>
<dbReference type="SMART" id="SM00165">
    <property type="entry name" value="UBA"/>
    <property type="match status" value="1"/>
</dbReference>
<feature type="compositionally biased region" description="Polar residues" evidence="1">
    <location>
        <begin position="59"/>
        <end position="73"/>
    </location>
</feature>
<comment type="caution">
    <text evidence="3">The sequence shown here is derived from an EMBL/GenBank/DDBJ whole genome shotgun (WGS) entry which is preliminary data.</text>
</comment>
<feature type="region of interest" description="Disordered" evidence="1">
    <location>
        <begin position="109"/>
        <end position="130"/>
    </location>
</feature>
<dbReference type="AlphaFoldDB" id="A0A9W8YB61"/>
<organism evidence="3 4">
    <name type="scientific">Neocucurbitaria cava</name>
    <dbReference type="NCBI Taxonomy" id="798079"/>
    <lineage>
        <taxon>Eukaryota</taxon>
        <taxon>Fungi</taxon>
        <taxon>Dikarya</taxon>
        <taxon>Ascomycota</taxon>
        <taxon>Pezizomycotina</taxon>
        <taxon>Dothideomycetes</taxon>
        <taxon>Pleosporomycetidae</taxon>
        <taxon>Pleosporales</taxon>
        <taxon>Pleosporineae</taxon>
        <taxon>Cucurbitariaceae</taxon>
        <taxon>Neocucurbitaria</taxon>
    </lineage>
</organism>
<dbReference type="OrthoDB" id="5404794at2759"/>
<feature type="compositionally biased region" description="Basic residues" evidence="1">
    <location>
        <begin position="557"/>
        <end position="567"/>
    </location>
</feature>
<dbReference type="CDD" id="cd14308">
    <property type="entry name" value="UBA_Mud1_like"/>
    <property type="match status" value="1"/>
</dbReference>
<name>A0A9W8YB61_9PLEO</name>
<feature type="compositionally biased region" description="Polar residues" evidence="1">
    <location>
        <begin position="641"/>
        <end position="661"/>
    </location>
</feature>
<evidence type="ECO:0000259" key="2">
    <source>
        <dbReference type="PROSITE" id="PS50030"/>
    </source>
</evidence>
<evidence type="ECO:0000313" key="4">
    <source>
        <dbReference type="Proteomes" id="UP001140560"/>
    </source>
</evidence>
<feature type="region of interest" description="Disordered" evidence="1">
    <location>
        <begin position="171"/>
        <end position="382"/>
    </location>
</feature>
<protein>
    <recommendedName>
        <fullName evidence="2">UBA domain-containing protein</fullName>
    </recommendedName>
</protein>
<proteinExistence type="predicted"/>
<feature type="domain" description="UBA" evidence="2">
    <location>
        <begin position="375"/>
        <end position="415"/>
    </location>
</feature>
<feature type="region of interest" description="Disordered" evidence="1">
    <location>
        <begin position="1"/>
        <end position="88"/>
    </location>
</feature>
<feature type="compositionally biased region" description="Acidic residues" evidence="1">
    <location>
        <begin position="1"/>
        <end position="17"/>
    </location>
</feature>
<feature type="region of interest" description="Disordered" evidence="1">
    <location>
        <begin position="511"/>
        <end position="689"/>
    </location>
</feature>
<dbReference type="InterPro" id="IPR015940">
    <property type="entry name" value="UBA"/>
</dbReference>
<dbReference type="SUPFAM" id="SSF46934">
    <property type="entry name" value="UBA-like"/>
    <property type="match status" value="1"/>
</dbReference>
<sequence length="689" mass="75497">MRVIQDSDDELEDDLEADVSTTNQPGATEQQLTNDTQQRGTGSTESLKRAIEQAHRAHLQSQVSQNEPQSSVSLPEHPSKRRKILADDDLQKLPEAALLEEDDFITHSKRSGKVVTGEVASSNQGDLSMEGTMRDSYIRHEPMMLFPEPSSTVPNATLTQQRVMETVTAPTMLGNSGADTPHHHFPPDPSVSLSDTLFPPSITSEQPESTNQEHTTQYPPTDASLETPRQEHEVPILHQSEQSSSIHLQGNPLQDKSQNNNISPEGCSTPHGKTEISKYLGTAPTSSSKSRRNTRKEISRSPGPQKSRIISISSSDDDLAAVGLPVEQYKPRPSRSRSLKVDSENPIDYSLKPENAKKGSKRRKTTPATKSSNATTTPEKVRQICDMGFTPSTTKSALKQNSGNVTRTVEWLVRNGIGEDELASHTTPKRKPALKESHELPSMDHETIKVIMHGLNEYRRDDPGSVQNAETASVVMQPAMVENDTKLSTLDEPETAVQNVSPKVQVVIAKKSTSINAQTPSSGEASSRKTKRRKTASNQPEPEPLLTDHIEPEIKRETKRGRGRPKKTANPAPPADTTLEVLEADSRRNDPVGPRSIDSGFDPAPDLSTEMQLDTQTIGAQTLEPENRQEEAPIAEPPPKTTLTTNISQTPSEPTKPGSHSPNDKGKASYRVGLSKRARIAPLLRTLKK</sequence>
<feature type="compositionally biased region" description="Basic and acidic residues" evidence="1">
    <location>
        <begin position="46"/>
        <end position="55"/>
    </location>
</feature>
<feature type="compositionally biased region" description="Polar residues" evidence="1">
    <location>
        <begin position="366"/>
        <end position="378"/>
    </location>
</feature>
<gene>
    <name evidence="3" type="ORF">N0V83_003155</name>
</gene>
<feature type="compositionally biased region" description="Polar residues" evidence="1">
    <location>
        <begin position="191"/>
        <end position="219"/>
    </location>
</feature>
<reference evidence="3" key="1">
    <citation type="submission" date="2022-10" db="EMBL/GenBank/DDBJ databases">
        <title>Tapping the CABI collections for fungal endophytes: first genome assemblies for Collariella, Neodidymelliopsis, Ascochyta clinopodiicola, Didymella pomorum, Didymosphaeria variabile, Neocosmospora piperis and Neocucurbitaria cava.</title>
        <authorList>
            <person name="Hill R."/>
        </authorList>
    </citation>
    <scope>NUCLEOTIDE SEQUENCE</scope>
    <source>
        <strain evidence="3">IMI 356814</strain>
    </source>
</reference>
<feature type="compositionally biased region" description="Polar residues" evidence="1">
    <location>
        <begin position="511"/>
        <end position="525"/>
    </location>
</feature>
<keyword evidence="4" id="KW-1185">Reference proteome</keyword>
<dbReference type="Proteomes" id="UP001140560">
    <property type="component" value="Unassembled WGS sequence"/>
</dbReference>
<feature type="compositionally biased region" description="Polar residues" evidence="1">
    <location>
        <begin position="19"/>
        <end position="45"/>
    </location>
</feature>
<feature type="compositionally biased region" description="Polar residues" evidence="1">
    <location>
        <begin position="609"/>
        <end position="620"/>
    </location>
</feature>
<dbReference type="InterPro" id="IPR009060">
    <property type="entry name" value="UBA-like_sf"/>
</dbReference>
<accession>A0A9W8YB61</accession>
<feature type="compositionally biased region" description="Basic and acidic residues" evidence="1">
    <location>
        <begin position="546"/>
        <end position="556"/>
    </location>
</feature>